<dbReference type="AlphaFoldDB" id="F1LEV7"/>
<dbReference type="CDD" id="cd06223">
    <property type="entry name" value="PRTases_typeI"/>
    <property type="match status" value="1"/>
</dbReference>
<keyword evidence="4" id="KW-0328">Glycosyltransferase</keyword>
<dbReference type="PANTHER" id="PTHR11907">
    <property type="entry name" value="AMIDOPHOSPHORIBOSYLTRANSFERASE"/>
    <property type="match status" value="1"/>
</dbReference>
<organism evidence="4">
    <name type="scientific">Ascaris suum</name>
    <name type="common">Pig roundworm</name>
    <name type="synonym">Ascaris lumbricoides</name>
    <dbReference type="NCBI Taxonomy" id="6253"/>
    <lineage>
        <taxon>Eukaryota</taxon>
        <taxon>Metazoa</taxon>
        <taxon>Ecdysozoa</taxon>
        <taxon>Nematoda</taxon>
        <taxon>Chromadorea</taxon>
        <taxon>Rhabditida</taxon>
        <taxon>Spirurina</taxon>
        <taxon>Ascaridomorpha</taxon>
        <taxon>Ascaridoidea</taxon>
        <taxon>Ascarididae</taxon>
        <taxon>Ascaris</taxon>
    </lineage>
</organism>
<evidence type="ECO:0000256" key="1">
    <source>
        <dbReference type="ARBA" id="ARBA00022679"/>
    </source>
</evidence>
<protein>
    <submittedName>
        <fullName evidence="4">Amidophosphoribosyltransferase</fullName>
    </submittedName>
</protein>
<name>F1LEV7_ASCSU</name>
<sequence>MFITEWHKIRASITPQRLCRPIVHSTEHRTTGQKTVHKKFGVIRESVEKKRIILIDDSIVRGNTMSIIVSMLRACGAKEVHLRIASPHRLNTHASWASTSHQRVSSSQPTSPSTKFANSWALIPYGT</sequence>
<dbReference type="EMBL" id="JI181808">
    <property type="protein sequence ID" value="ADY48661.1"/>
    <property type="molecule type" value="mRNA"/>
</dbReference>
<dbReference type="InterPro" id="IPR000836">
    <property type="entry name" value="PRTase_dom"/>
</dbReference>
<evidence type="ECO:0000256" key="2">
    <source>
        <dbReference type="ARBA" id="ARBA00022962"/>
    </source>
</evidence>
<dbReference type="Gene3D" id="3.40.50.2020">
    <property type="match status" value="1"/>
</dbReference>
<feature type="region of interest" description="Disordered" evidence="3">
    <location>
        <begin position="95"/>
        <end position="114"/>
    </location>
</feature>
<dbReference type="GO" id="GO:0016757">
    <property type="term" value="F:glycosyltransferase activity"/>
    <property type="evidence" value="ECO:0007669"/>
    <property type="project" value="UniProtKB-KW"/>
</dbReference>
<evidence type="ECO:0000256" key="3">
    <source>
        <dbReference type="SAM" id="MobiDB-lite"/>
    </source>
</evidence>
<keyword evidence="1 4" id="KW-0808">Transferase</keyword>
<evidence type="ECO:0000313" key="4">
    <source>
        <dbReference type="EMBL" id="ADY48661.1"/>
    </source>
</evidence>
<dbReference type="InterPro" id="IPR029057">
    <property type="entry name" value="PRTase-like"/>
</dbReference>
<accession>F1LEV7</accession>
<proteinExistence type="evidence at transcript level"/>
<reference evidence="4" key="1">
    <citation type="journal article" date="2011" name="Genome Res.">
        <title>Deep small RNA sequencing from the nematode Ascaris reveals conservation, functional diversification, and novel developmental profiles.</title>
        <authorList>
            <person name="Wang J."/>
            <person name="Czech B."/>
            <person name="Crunk A."/>
            <person name="Wallace A."/>
            <person name="Mitreva M."/>
            <person name="Hannon G.J."/>
            <person name="Davis R.E."/>
        </authorList>
    </citation>
    <scope>NUCLEOTIDE SEQUENCE</scope>
</reference>
<keyword evidence="2" id="KW-0315">Glutamine amidotransferase</keyword>
<dbReference type="SUPFAM" id="SSF53271">
    <property type="entry name" value="PRTase-like"/>
    <property type="match status" value="1"/>
</dbReference>